<dbReference type="SUPFAM" id="SSF55785">
    <property type="entry name" value="PYP-like sensor domain (PAS domain)"/>
    <property type="match status" value="2"/>
</dbReference>
<dbReference type="InterPro" id="IPR000700">
    <property type="entry name" value="PAS-assoc_C"/>
</dbReference>
<evidence type="ECO:0000259" key="16">
    <source>
        <dbReference type="PROSITE" id="PS50112"/>
    </source>
</evidence>
<dbReference type="SMART" id="SM00091">
    <property type="entry name" value="PAS"/>
    <property type="match status" value="2"/>
</dbReference>
<evidence type="ECO:0000256" key="9">
    <source>
        <dbReference type="ARBA" id="ARBA00058004"/>
    </source>
</evidence>
<dbReference type="EMBL" id="PSNX01000003">
    <property type="protein sequence ID" value="PPE67383.1"/>
    <property type="molecule type" value="Genomic_DNA"/>
</dbReference>
<dbReference type="SUPFAM" id="SSF47384">
    <property type="entry name" value="Homodimeric domain of signal transducing histidine kinase"/>
    <property type="match status" value="1"/>
</dbReference>
<dbReference type="Pfam" id="PF13426">
    <property type="entry name" value="PAS_9"/>
    <property type="match status" value="1"/>
</dbReference>
<dbReference type="FunFam" id="3.30.565.10:FF:000010">
    <property type="entry name" value="Sensor histidine kinase RcsC"/>
    <property type="match status" value="1"/>
</dbReference>
<evidence type="ECO:0000256" key="7">
    <source>
        <dbReference type="ARBA" id="ARBA00023012"/>
    </source>
</evidence>
<dbReference type="SUPFAM" id="SSF52172">
    <property type="entry name" value="CheY-like"/>
    <property type="match status" value="1"/>
</dbReference>
<dbReference type="InterPro" id="IPR013656">
    <property type="entry name" value="PAS_4"/>
</dbReference>
<dbReference type="GO" id="GO:0000155">
    <property type="term" value="F:phosphorelay sensor kinase activity"/>
    <property type="evidence" value="ECO:0007669"/>
    <property type="project" value="InterPro"/>
</dbReference>
<gene>
    <name evidence="18" type="ORF">C1704_04260</name>
</gene>
<keyword evidence="19" id="KW-1185">Reference proteome</keyword>
<feature type="transmembrane region" description="Helical" evidence="13">
    <location>
        <begin position="277"/>
        <end position="300"/>
    </location>
</feature>
<feature type="domain" description="PAC" evidence="17">
    <location>
        <begin position="508"/>
        <end position="558"/>
    </location>
</feature>
<evidence type="ECO:0000256" key="5">
    <source>
        <dbReference type="ARBA" id="ARBA00022729"/>
    </source>
</evidence>
<dbReference type="InterPro" id="IPR005467">
    <property type="entry name" value="His_kinase_dom"/>
</dbReference>
<dbReference type="InterPro" id="IPR004358">
    <property type="entry name" value="Sig_transdc_His_kin-like_C"/>
</dbReference>
<dbReference type="Gene3D" id="1.10.287.130">
    <property type="match status" value="1"/>
</dbReference>
<evidence type="ECO:0000256" key="13">
    <source>
        <dbReference type="SAM" id="Phobius"/>
    </source>
</evidence>
<dbReference type="InterPro" id="IPR003594">
    <property type="entry name" value="HATPase_dom"/>
</dbReference>
<keyword evidence="12" id="KW-0175">Coiled coil</keyword>
<dbReference type="EC" id="2.7.13.3" evidence="2"/>
<dbReference type="PRINTS" id="PR00344">
    <property type="entry name" value="BCTRLSENSOR"/>
</dbReference>
<comment type="catalytic activity">
    <reaction evidence="1">
        <text>ATP + protein L-histidine = ADP + protein N-phospho-L-histidine.</text>
        <dbReference type="EC" id="2.7.13.3"/>
    </reaction>
</comment>
<dbReference type="GO" id="GO:0005886">
    <property type="term" value="C:plasma membrane"/>
    <property type="evidence" value="ECO:0007669"/>
    <property type="project" value="TreeGrafter"/>
</dbReference>
<organism evidence="18 19">
    <name type="scientific">Caldimonas caldifontis</name>
    <dbReference type="NCBI Taxonomy" id="1452508"/>
    <lineage>
        <taxon>Bacteria</taxon>
        <taxon>Pseudomonadati</taxon>
        <taxon>Pseudomonadota</taxon>
        <taxon>Betaproteobacteria</taxon>
        <taxon>Burkholderiales</taxon>
        <taxon>Sphaerotilaceae</taxon>
        <taxon>Caldimonas</taxon>
    </lineage>
</organism>
<dbReference type="Gene3D" id="3.40.50.2300">
    <property type="match status" value="1"/>
</dbReference>
<keyword evidence="13" id="KW-1133">Transmembrane helix</keyword>
<dbReference type="SMART" id="SM00448">
    <property type="entry name" value="REC"/>
    <property type="match status" value="1"/>
</dbReference>
<feature type="domain" description="Response regulatory" evidence="15">
    <location>
        <begin position="836"/>
        <end position="953"/>
    </location>
</feature>
<dbReference type="AlphaFoldDB" id="A0A2S5SX86"/>
<dbReference type="CDD" id="cd12914">
    <property type="entry name" value="PDC1_DGC_like"/>
    <property type="match status" value="1"/>
</dbReference>
<evidence type="ECO:0000256" key="10">
    <source>
        <dbReference type="ARBA" id="ARBA00070152"/>
    </source>
</evidence>
<dbReference type="PROSITE" id="PS50109">
    <property type="entry name" value="HIS_KIN"/>
    <property type="match status" value="1"/>
</dbReference>
<dbReference type="InterPro" id="IPR011006">
    <property type="entry name" value="CheY-like_superfamily"/>
</dbReference>
<dbReference type="CDD" id="cd00130">
    <property type="entry name" value="PAS"/>
    <property type="match status" value="2"/>
</dbReference>
<dbReference type="SUPFAM" id="SSF55874">
    <property type="entry name" value="ATPase domain of HSP90 chaperone/DNA topoisomerase II/histidine kinase"/>
    <property type="match status" value="1"/>
</dbReference>
<evidence type="ECO:0000313" key="19">
    <source>
        <dbReference type="Proteomes" id="UP000238605"/>
    </source>
</evidence>
<dbReference type="RefSeq" id="WP_104301316.1">
    <property type="nucleotide sequence ID" value="NZ_PSNX01000003.1"/>
</dbReference>
<dbReference type="InterPro" id="IPR000014">
    <property type="entry name" value="PAS"/>
</dbReference>
<comment type="function">
    <text evidence="9">Member of the two-component regulatory system BvgS/BvgA. Phosphorylates BvgA via a four-step phosphorelay in response to environmental signals.</text>
</comment>
<keyword evidence="13" id="KW-0472">Membrane</keyword>
<evidence type="ECO:0000256" key="8">
    <source>
        <dbReference type="ARBA" id="ARBA00023026"/>
    </source>
</evidence>
<dbReference type="GO" id="GO:0009927">
    <property type="term" value="F:histidine phosphotransfer kinase activity"/>
    <property type="evidence" value="ECO:0007669"/>
    <property type="project" value="TreeGrafter"/>
</dbReference>
<comment type="caution">
    <text evidence="18">The sequence shown here is derived from an EMBL/GenBank/DDBJ whole genome shotgun (WGS) entry which is preliminary data.</text>
</comment>
<dbReference type="InterPro" id="IPR001610">
    <property type="entry name" value="PAC"/>
</dbReference>
<keyword evidence="4" id="KW-0808">Transferase</keyword>
<dbReference type="InterPro" id="IPR035965">
    <property type="entry name" value="PAS-like_dom_sf"/>
</dbReference>
<keyword evidence="5" id="KW-0732">Signal</keyword>
<keyword evidence="8" id="KW-0843">Virulence</keyword>
<dbReference type="CDD" id="cd12915">
    <property type="entry name" value="PDC2_DGC_like"/>
    <property type="match status" value="1"/>
</dbReference>
<dbReference type="PROSITE" id="PS50112">
    <property type="entry name" value="PAS"/>
    <property type="match status" value="1"/>
</dbReference>
<dbReference type="SMART" id="SM00086">
    <property type="entry name" value="PAC"/>
    <property type="match status" value="2"/>
</dbReference>
<evidence type="ECO:0000256" key="3">
    <source>
        <dbReference type="ARBA" id="ARBA00022553"/>
    </source>
</evidence>
<dbReference type="NCBIfam" id="TIGR00229">
    <property type="entry name" value="sensory_box"/>
    <property type="match status" value="2"/>
</dbReference>
<feature type="domain" description="PAS" evidence="16">
    <location>
        <begin position="436"/>
        <end position="504"/>
    </location>
</feature>
<dbReference type="Pfam" id="PF02518">
    <property type="entry name" value="HATPase_c"/>
    <property type="match status" value="1"/>
</dbReference>
<dbReference type="InterPro" id="IPR001789">
    <property type="entry name" value="Sig_transdc_resp-reg_receiver"/>
</dbReference>
<dbReference type="SMART" id="SM00387">
    <property type="entry name" value="HATPase_c"/>
    <property type="match status" value="1"/>
</dbReference>
<dbReference type="Gene3D" id="3.30.565.10">
    <property type="entry name" value="Histidine kinase-like ATPase, C-terminal domain"/>
    <property type="match status" value="1"/>
</dbReference>
<dbReference type="InterPro" id="IPR036890">
    <property type="entry name" value="HATPase_C_sf"/>
</dbReference>
<evidence type="ECO:0000256" key="6">
    <source>
        <dbReference type="ARBA" id="ARBA00022777"/>
    </source>
</evidence>
<protein>
    <recommendedName>
        <fullName evidence="10">Virulence sensor protein BvgS</fullName>
        <ecNumber evidence="2">2.7.13.3</ecNumber>
    </recommendedName>
</protein>
<dbReference type="PANTHER" id="PTHR43047:SF72">
    <property type="entry name" value="OSMOSENSING HISTIDINE PROTEIN KINASE SLN1"/>
    <property type="match status" value="1"/>
</dbReference>
<keyword evidence="6" id="KW-0418">Kinase</keyword>
<dbReference type="Gene3D" id="3.30.450.20">
    <property type="entry name" value="PAS domain"/>
    <property type="match status" value="4"/>
</dbReference>
<dbReference type="Proteomes" id="UP000238605">
    <property type="component" value="Unassembled WGS sequence"/>
</dbReference>
<evidence type="ECO:0000256" key="11">
    <source>
        <dbReference type="PROSITE-ProRule" id="PRU00169"/>
    </source>
</evidence>
<dbReference type="Pfam" id="PF00072">
    <property type="entry name" value="Response_reg"/>
    <property type="match status" value="1"/>
</dbReference>
<feature type="domain" description="Histidine kinase" evidence="14">
    <location>
        <begin position="587"/>
        <end position="810"/>
    </location>
</feature>
<dbReference type="PROSITE" id="PS50110">
    <property type="entry name" value="RESPONSE_REGULATORY"/>
    <property type="match status" value="1"/>
</dbReference>
<keyword evidence="7" id="KW-0902">Two-component regulatory system</keyword>
<evidence type="ECO:0000256" key="1">
    <source>
        <dbReference type="ARBA" id="ARBA00000085"/>
    </source>
</evidence>
<evidence type="ECO:0000259" key="15">
    <source>
        <dbReference type="PROSITE" id="PS50110"/>
    </source>
</evidence>
<accession>A0A2S5SX86</accession>
<dbReference type="CDD" id="cd16922">
    <property type="entry name" value="HATPase_EvgS-ArcB-TorS-like"/>
    <property type="match status" value="1"/>
</dbReference>
<feature type="modified residue" description="4-aspartylphosphate" evidence="11">
    <location>
        <position position="886"/>
    </location>
</feature>
<evidence type="ECO:0000256" key="2">
    <source>
        <dbReference type="ARBA" id="ARBA00012438"/>
    </source>
</evidence>
<dbReference type="InterPro" id="IPR003661">
    <property type="entry name" value="HisK_dim/P_dom"/>
</dbReference>
<reference evidence="18 19" key="1">
    <citation type="submission" date="2018-02" db="EMBL/GenBank/DDBJ databases">
        <title>Reclassifiation of [Polyangium] brachysporum DSM 7029 as Guopingzhaonella breviflexa gen. nov., sp. nov., a member of the family Comamonadaceae.</title>
        <authorList>
            <person name="Tang B."/>
        </authorList>
    </citation>
    <scope>NUCLEOTIDE SEQUENCE [LARGE SCALE GENOMIC DNA]</scope>
    <source>
        <strain evidence="18 19">BCRC 80649</strain>
    </source>
</reference>
<dbReference type="SMART" id="SM00388">
    <property type="entry name" value="HisKA"/>
    <property type="match status" value="1"/>
</dbReference>
<dbReference type="InterPro" id="IPR036097">
    <property type="entry name" value="HisK_dim/P_sf"/>
</dbReference>
<evidence type="ECO:0000259" key="17">
    <source>
        <dbReference type="PROSITE" id="PS50113"/>
    </source>
</evidence>
<feature type="coiled-coil region" evidence="12">
    <location>
        <begin position="546"/>
        <end position="580"/>
    </location>
</feature>
<evidence type="ECO:0000313" key="18">
    <source>
        <dbReference type="EMBL" id="PPE67383.1"/>
    </source>
</evidence>
<keyword evidence="13" id="KW-0812">Transmembrane</keyword>
<evidence type="ECO:0000256" key="4">
    <source>
        <dbReference type="ARBA" id="ARBA00022679"/>
    </source>
</evidence>
<dbReference type="Pfam" id="PF00512">
    <property type="entry name" value="HisKA"/>
    <property type="match status" value="1"/>
</dbReference>
<keyword evidence="3 11" id="KW-0597">Phosphoprotein</keyword>
<evidence type="ECO:0000256" key="12">
    <source>
        <dbReference type="SAM" id="Coils"/>
    </source>
</evidence>
<dbReference type="PROSITE" id="PS50113">
    <property type="entry name" value="PAC"/>
    <property type="match status" value="1"/>
</dbReference>
<dbReference type="Pfam" id="PF08448">
    <property type="entry name" value="PAS_4"/>
    <property type="match status" value="1"/>
</dbReference>
<dbReference type="PANTHER" id="PTHR43047">
    <property type="entry name" value="TWO-COMPONENT HISTIDINE PROTEIN KINASE"/>
    <property type="match status" value="1"/>
</dbReference>
<sequence length="958" mass="105737">MAALVAFLTLACIALWAWQHLRTQTLLRDQLVAQAEKRSLQLADAMAGQVAGLFTTIDLALLQLRNEWAASPQGFDGRVRDLLGKLPQGAVSHFTVVDAEGYTAYNSLHPGERVYVGDRPHILAHQDGQDRLIVGTPVYSRLGRSWTLVATRPILREGRYVGAVNASVSTEYLSRKLAGLRLSEHDVVALIDGEGRFLARSTDHEKAMGQRLPADRPFLADPSARNGLFRARGQVDDVWRTYAWQRLEGSALVTAIGLADDTVLAPLQESLRIDRQVGLAVLALLVIFGGSVVVMTLLLARQQAKMAASQAFRQRVFEGSQVAIGVMEATTGRIIDCNPAASALYGHAGPQETVGQGVPEVSAPIQADGTDSLQAAQQHMQRAMAEGETQFEWRHRRPDGTLWDAQVHLMRFEGPQGPLLQFTLHDITESKRAQRNLELMQFAIDHSHDAVMSLDINGRVLRANEQACLSLGLTQEEILRKTIHDFDPCFTPERLADLRRRLRREGWALFETVHQRQDGTRFPVEVAVSHIRSGGENYSLAFVRDISERKRAEEQLSRANEALEERVRERTRELERANAAKSEFLSRMSHELRTPLNAILGFGQLLELELRDERHNRQVREIRQAGEHLLALINDVLDLARVESGKLSISPEPVDLHAAVVEAVSLLRPLARERSVQWPDPSVQTLKACEVQVRADRTRLKQVLLNLLSNAIKYNRPQGMVGISCHRETRAGQPWVRLAVRDTGEGLTPEQQARLFVPFERLDAETRRIKGTGIGLALSKRLIEMMGGAIGVDSQPGAGSEFWIRLPVVEAAAAAHATPAMQGVADVHASTGAVVKVLCIEDNPTNLRLVEAVFAGRSEVQLLTAMAPGLGLELARSHHPAVILLDINLPDMDGYEVMRCLREHPATAAIPVVAVSANAMPQDLERGKAAGFAAYLTKPLDLARLTKVVEDLARRQAS</sequence>
<evidence type="ECO:0000259" key="14">
    <source>
        <dbReference type="PROSITE" id="PS50109"/>
    </source>
</evidence>
<dbReference type="CDD" id="cd00082">
    <property type="entry name" value="HisKA"/>
    <property type="match status" value="1"/>
</dbReference>
<proteinExistence type="predicted"/>
<name>A0A2S5SX86_9BURK</name>